<comment type="caution">
    <text evidence="1">The sequence shown here is derived from an EMBL/GenBank/DDBJ whole genome shotgun (WGS) entry which is preliminary data.</text>
</comment>
<evidence type="ECO:0008006" key="3">
    <source>
        <dbReference type="Google" id="ProtNLM"/>
    </source>
</evidence>
<evidence type="ECO:0000313" key="2">
    <source>
        <dbReference type="Proteomes" id="UP001168552"/>
    </source>
</evidence>
<dbReference type="EMBL" id="JAUHJS010000004">
    <property type="protein sequence ID" value="MDN4165598.1"/>
    <property type="molecule type" value="Genomic_DNA"/>
</dbReference>
<sequence length="225" mass="25847">MESNNDAIKLSQKVEKDWLHLRPFVCDGNPFNCQVFIVGFNPATTIENSKFTDFFSDGVFDKEKFTAIYQSARTEQRKKAGKDENKLSKTRKGIDFISTHLEKEGIKTLETNVYFKPTSKAKELKKEDRNANQFLELLSLFKSSGNPKVIFIHGGKTLKTFVKMLKLEGDFEVKSESIGTHTFKLNNQNVTLLWTYHLSFQKMATEEMRKKVVDTIKKSVMNPVS</sequence>
<reference evidence="1" key="1">
    <citation type="submission" date="2023-06" db="EMBL/GenBank/DDBJ databases">
        <title>Cytophagales bacterium Strain LB-30, isolated from soil.</title>
        <authorList>
            <person name="Liu B."/>
        </authorList>
    </citation>
    <scope>NUCLEOTIDE SEQUENCE</scope>
    <source>
        <strain evidence="1">LB-30</strain>
    </source>
</reference>
<protein>
    <recommendedName>
        <fullName evidence="3">Uracil-DNA glycosylase-like domain-containing protein</fullName>
    </recommendedName>
</protein>
<organism evidence="1 2">
    <name type="scientific">Shiella aurantiaca</name>
    <dbReference type="NCBI Taxonomy" id="3058365"/>
    <lineage>
        <taxon>Bacteria</taxon>
        <taxon>Pseudomonadati</taxon>
        <taxon>Bacteroidota</taxon>
        <taxon>Cytophagia</taxon>
        <taxon>Cytophagales</taxon>
        <taxon>Shiellaceae</taxon>
        <taxon>Shiella</taxon>
    </lineage>
</organism>
<evidence type="ECO:0000313" key="1">
    <source>
        <dbReference type="EMBL" id="MDN4165598.1"/>
    </source>
</evidence>
<accession>A0ABT8F554</accession>
<proteinExistence type="predicted"/>
<keyword evidence="2" id="KW-1185">Reference proteome</keyword>
<name>A0ABT8F554_9BACT</name>
<gene>
    <name evidence="1" type="ORF">QWY31_08800</name>
</gene>
<dbReference type="Proteomes" id="UP001168552">
    <property type="component" value="Unassembled WGS sequence"/>
</dbReference>
<dbReference type="RefSeq" id="WP_320004129.1">
    <property type="nucleotide sequence ID" value="NZ_JAUHJS010000004.1"/>
</dbReference>